<feature type="signal peptide" evidence="1">
    <location>
        <begin position="1"/>
        <end position="28"/>
    </location>
</feature>
<sequence>MRPFFLCLSLFAATLWISLAGSPGQALAQDPQLNLPVEDLVIRSGDKEHQFKAEVAATDRQRSMGLMFRKEMPAERGMLFLFEGEGDRYFWMKNTPLPLDIIFIDAKGSIVSIADNTTPFSEDVIPSLGPAKYVFEINAGLAEKLEISAGDKVSSPSMELE</sequence>
<gene>
    <name evidence="2" type="ORF">LAL4801_00512</name>
</gene>
<evidence type="ECO:0000313" key="2">
    <source>
        <dbReference type="EMBL" id="CTQ42091.1"/>
    </source>
</evidence>
<reference evidence="3" key="1">
    <citation type="submission" date="2015-07" db="EMBL/GenBank/DDBJ databases">
        <authorList>
            <person name="Rodrigo-Torres Lidia"/>
            <person name="Arahal R.David."/>
        </authorList>
    </citation>
    <scope>NUCLEOTIDE SEQUENCE [LARGE SCALE GENOMIC DNA]</scope>
    <source>
        <strain evidence="3">CECT 4801</strain>
    </source>
</reference>
<dbReference type="Pfam" id="PF02643">
    <property type="entry name" value="DUF192"/>
    <property type="match status" value="1"/>
</dbReference>
<evidence type="ECO:0000256" key="1">
    <source>
        <dbReference type="SAM" id="SignalP"/>
    </source>
</evidence>
<accession>A0A0M6XW71</accession>
<dbReference type="RefSeq" id="WP_055654032.1">
    <property type="nucleotide sequence ID" value="NZ_CXST01000001.1"/>
</dbReference>
<dbReference type="Proteomes" id="UP000048926">
    <property type="component" value="Unassembled WGS sequence"/>
</dbReference>
<evidence type="ECO:0008006" key="4">
    <source>
        <dbReference type="Google" id="ProtNLM"/>
    </source>
</evidence>
<protein>
    <recommendedName>
        <fullName evidence="4">DUF192 domain-containing protein</fullName>
    </recommendedName>
</protein>
<dbReference type="InterPro" id="IPR038695">
    <property type="entry name" value="Saro_0823-like_sf"/>
</dbReference>
<evidence type="ECO:0000313" key="3">
    <source>
        <dbReference type="Proteomes" id="UP000048926"/>
    </source>
</evidence>
<dbReference type="PANTHER" id="PTHR37953:SF1">
    <property type="entry name" value="UPF0127 PROTEIN MJ1496"/>
    <property type="match status" value="1"/>
</dbReference>
<organism evidence="2 3">
    <name type="scientific">Roseibium aggregatum</name>
    <dbReference type="NCBI Taxonomy" id="187304"/>
    <lineage>
        <taxon>Bacteria</taxon>
        <taxon>Pseudomonadati</taxon>
        <taxon>Pseudomonadota</taxon>
        <taxon>Alphaproteobacteria</taxon>
        <taxon>Hyphomicrobiales</taxon>
        <taxon>Stappiaceae</taxon>
        <taxon>Roseibium</taxon>
    </lineage>
</organism>
<keyword evidence="1" id="KW-0732">Signal</keyword>
<name>A0A0M6XW71_9HYPH</name>
<dbReference type="Gene3D" id="2.60.120.1140">
    <property type="entry name" value="Protein of unknown function DUF192"/>
    <property type="match status" value="1"/>
</dbReference>
<dbReference type="PANTHER" id="PTHR37953">
    <property type="entry name" value="UPF0127 PROTEIN MJ1496"/>
    <property type="match status" value="1"/>
</dbReference>
<dbReference type="EMBL" id="CXST01000001">
    <property type="protein sequence ID" value="CTQ42091.1"/>
    <property type="molecule type" value="Genomic_DNA"/>
</dbReference>
<dbReference type="AlphaFoldDB" id="A0A0M6XW71"/>
<feature type="chain" id="PRO_5005807250" description="DUF192 domain-containing protein" evidence="1">
    <location>
        <begin position="29"/>
        <end position="161"/>
    </location>
</feature>
<dbReference type="OrthoDB" id="9808290at2"/>
<keyword evidence="3" id="KW-1185">Reference proteome</keyword>
<proteinExistence type="predicted"/>
<dbReference type="InterPro" id="IPR003795">
    <property type="entry name" value="DUF192"/>
</dbReference>
<dbReference type="STRING" id="187304.B0E33_27530"/>